<protein>
    <submittedName>
        <fullName evidence="5">Peptidase</fullName>
    </submittedName>
</protein>
<sequence>MNIIAMGGGGFSMEPDNPRLDRYIINQSEQLRPKICFLPTASGDSEGYIERFYTFFQEEDCEPTHLSLLKPEVADKESFLLSQDIIYVGGGNTRNLMALWKEWELDRILEKAWKNGTILAGISAGSICWFDEGPSDSVPGQVTKVKGLGFLNGSTCPHYDNPEESGEMYRHYIAKDELSAGYAMDDGAAIHFVGTDIHKAISSRPEAKVYHVTKGENGQNAIETALEMEYITIE</sequence>
<keyword evidence="4" id="KW-0720">Serine protease</keyword>
<evidence type="ECO:0000313" key="5">
    <source>
        <dbReference type="EMBL" id="KGX84948.1"/>
    </source>
</evidence>
<dbReference type="PANTHER" id="PTHR20842:SF0">
    <property type="entry name" value="ALPHA-ASPARTYL DIPEPTIDASE"/>
    <property type="match status" value="1"/>
</dbReference>
<evidence type="ECO:0000256" key="2">
    <source>
        <dbReference type="ARBA" id="ARBA00022670"/>
    </source>
</evidence>
<dbReference type="InterPro" id="IPR005320">
    <property type="entry name" value="Peptidase_S51"/>
</dbReference>
<dbReference type="GO" id="GO:0008236">
    <property type="term" value="F:serine-type peptidase activity"/>
    <property type="evidence" value="ECO:0007669"/>
    <property type="project" value="UniProtKB-KW"/>
</dbReference>
<dbReference type="PANTHER" id="PTHR20842">
    <property type="entry name" value="PROTEASE S51 ALPHA-ASPARTYL DIPEPTIDASE"/>
    <property type="match status" value="1"/>
</dbReference>
<accession>A0A0A5G1H3</accession>
<reference evidence="5 6" key="1">
    <citation type="submission" date="2013-08" db="EMBL/GenBank/DDBJ databases">
        <authorList>
            <person name="Huang J."/>
            <person name="Wang G."/>
        </authorList>
    </citation>
    <scope>NUCLEOTIDE SEQUENCE [LARGE SCALE GENOMIC DNA]</scope>
    <source>
        <strain evidence="5 6">BH030004</strain>
    </source>
</reference>
<evidence type="ECO:0000256" key="4">
    <source>
        <dbReference type="ARBA" id="ARBA00022825"/>
    </source>
</evidence>
<evidence type="ECO:0000256" key="3">
    <source>
        <dbReference type="ARBA" id="ARBA00022801"/>
    </source>
</evidence>
<gene>
    <name evidence="5" type="ORF">N783_15680</name>
</gene>
<dbReference type="Pfam" id="PF03575">
    <property type="entry name" value="Peptidase_S51"/>
    <property type="match status" value="1"/>
</dbReference>
<keyword evidence="3" id="KW-0378">Hydrolase</keyword>
<dbReference type="AlphaFoldDB" id="A0A0A5G1H3"/>
<proteinExistence type="inferred from homology"/>
<dbReference type="CDD" id="cd03146">
    <property type="entry name" value="GAT1_Peptidase_E"/>
    <property type="match status" value="1"/>
</dbReference>
<dbReference type="OrthoDB" id="9778515at2"/>
<dbReference type="InterPro" id="IPR029062">
    <property type="entry name" value="Class_I_gatase-like"/>
</dbReference>
<dbReference type="SUPFAM" id="SSF52317">
    <property type="entry name" value="Class I glutamine amidotransferase-like"/>
    <property type="match status" value="1"/>
</dbReference>
<name>A0A0A5G1H3_9BACI</name>
<evidence type="ECO:0000313" key="6">
    <source>
        <dbReference type="Proteomes" id="UP000030403"/>
    </source>
</evidence>
<dbReference type="STRING" id="1385511.GCA_000425225_02254"/>
<dbReference type="RefSeq" id="WP_027448721.1">
    <property type="nucleotide sequence ID" value="NZ_AVPF01000046.1"/>
</dbReference>
<keyword evidence="2" id="KW-0645">Protease</keyword>
<organism evidence="5 6">
    <name type="scientific">Pontibacillus marinus BH030004 = DSM 16465</name>
    <dbReference type="NCBI Taxonomy" id="1385511"/>
    <lineage>
        <taxon>Bacteria</taxon>
        <taxon>Bacillati</taxon>
        <taxon>Bacillota</taxon>
        <taxon>Bacilli</taxon>
        <taxon>Bacillales</taxon>
        <taxon>Bacillaceae</taxon>
        <taxon>Pontibacillus</taxon>
    </lineage>
</organism>
<dbReference type="eggNOG" id="COG3340">
    <property type="taxonomic scope" value="Bacteria"/>
</dbReference>
<comment type="similarity">
    <text evidence="1">Belongs to the peptidase S51 family.</text>
</comment>
<dbReference type="Proteomes" id="UP000030403">
    <property type="component" value="Unassembled WGS sequence"/>
</dbReference>
<evidence type="ECO:0000256" key="1">
    <source>
        <dbReference type="ARBA" id="ARBA00006534"/>
    </source>
</evidence>
<dbReference type="Gene3D" id="3.40.50.880">
    <property type="match status" value="1"/>
</dbReference>
<dbReference type="EMBL" id="AVPF01000046">
    <property type="protein sequence ID" value="KGX84948.1"/>
    <property type="molecule type" value="Genomic_DNA"/>
</dbReference>
<comment type="caution">
    <text evidence="5">The sequence shown here is derived from an EMBL/GenBank/DDBJ whole genome shotgun (WGS) entry which is preliminary data.</text>
</comment>
<keyword evidence="6" id="KW-1185">Reference proteome</keyword>
<dbReference type="GO" id="GO:0006508">
    <property type="term" value="P:proteolysis"/>
    <property type="evidence" value="ECO:0007669"/>
    <property type="project" value="UniProtKB-KW"/>
</dbReference>